<comment type="caution">
    <text evidence="1">The sequence shown here is derived from an EMBL/GenBank/DDBJ whole genome shotgun (WGS) entry which is preliminary data.</text>
</comment>
<name>A0ACC2PSJ6_9HYME</name>
<proteinExistence type="predicted"/>
<keyword evidence="2" id="KW-1185">Reference proteome</keyword>
<dbReference type="Proteomes" id="UP001239111">
    <property type="component" value="Chromosome 1"/>
</dbReference>
<gene>
    <name evidence="1" type="ORF">QAD02_021125</name>
</gene>
<organism evidence="1 2">
    <name type="scientific">Eretmocerus hayati</name>
    <dbReference type="NCBI Taxonomy" id="131215"/>
    <lineage>
        <taxon>Eukaryota</taxon>
        <taxon>Metazoa</taxon>
        <taxon>Ecdysozoa</taxon>
        <taxon>Arthropoda</taxon>
        <taxon>Hexapoda</taxon>
        <taxon>Insecta</taxon>
        <taxon>Pterygota</taxon>
        <taxon>Neoptera</taxon>
        <taxon>Endopterygota</taxon>
        <taxon>Hymenoptera</taxon>
        <taxon>Apocrita</taxon>
        <taxon>Proctotrupomorpha</taxon>
        <taxon>Chalcidoidea</taxon>
        <taxon>Aphelinidae</taxon>
        <taxon>Aphelininae</taxon>
        <taxon>Eretmocerus</taxon>
    </lineage>
</organism>
<reference evidence="1" key="1">
    <citation type="submission" date="2023-04" db="EMBL/GenBank/DDBJ databases">
        <title>A chromosome-level genome assembly of the parasitoid wasp Eretmocerus hayati.</title>
        <authorList>
            <person name="Zhong Y."/>
            <person name="Liu S."/>
            <person name="Liu Y."/>
        </authorList>
    </citation>
    <scope>NUCLEOTIDE SEQUENCE</scope>
    <source>
        <strain evidence="1">ZJU_SS_LIU_2023</strain>
    </source>
</reference>
<evidence type="ECO:0000313" key="2">
    <source>
        <dbReference type="Proteomes" id="UP001239111"/>
    </source>
</evidence>
<protein>
    <submittedName>
        <fullName evidence="1">Uncharacterized protein</fullName>
    </submittedName>
</protein>
<dbReference type="EMBL" id="CM056741">
    <property type="protein sequence ID" value="KAJ8685332.1"/>
    <property type="molecule type" value="Genomic_DNA"/>
</dbReference>
<accession>A0ACC2PSJ6</accession>
<evidence type="ECO:0000313" key="1">
    <source>
        <dbReference type="EMBL" id="KAJ8685332.1"/>
    </source>
</evidence>
<sequence>MYAQKNAAATVNSSRYKIFLKNYKVTNVDEPFTKKSLKNCDASSLPPCQTELHQHTLRAQHISTIWKNAHLKVPTNSQPSECGWVESNDEYEFKWFDGPQFPPSVRDVLLSEELDKDEDLVREYSDEDSDIEYDSEEDNESKTSCDSERE</sequence>